<evidence type="ECO:0000256" key="2">
    <source>
        <dbReference type="ARBA" id="ARBA00022737"/>
    </source>
</evidence>
<name>M1BAN9_SOLTU</name>
<dbReference type="AlphaFoldDB" id="M1BAN9"/>
<protein>
    <submittedName>
        <fullName evidence="3">Pentatricopeptide repeat-containing protein</fullName>
    </submittedName>
</protein>
<dbReference type="PANTHER" id="PTHR47933:SF11">
    <property type="entry name" value="PENTATRICOPEPTIDE REPEAT-CONTAINING PROTEIN 2"/>
    <property type="match status" value="1"/>
</dbReference>
<reference evidence="3" key="2">
    <citation type="submission" date="2015-06" db="UniProtKB">
        <authorList>
            <consortium name="EnsemblPlants"/>
        </authorList>
    </citation>
    <scope>IDENTIFICATION</scope>
    <source>
        <strain evidence="3">DM1-3 516 R44</strain>
    </source>
</reference>
<reference evidence="4" key="1">
    <citation type="journal article" date="2011" name="Nature">
        <title>Genome sequence and analysis of the tuber crop potato.</title>
        <authorList>
            <consortium name="The Potato Genome Sequencing Consortium"/>
        </authorList>
    </citation>
    <scope>NUCLEOTIDE SEQUENCE [LARGE SCALE GENOMIC DNA]</scope>
    <source>
        <strain evidence="4">cv. DM1-3 516 R44</strain>
    </source>
</reference>
<dbReference type="InterPro" id="IPR051240">
    <property type="entry name" value="Mito_RNA-Proc/Resp"/>
</dbReference>
<evidence type="ECO:0000313" key="4">
    <source>
        <dbReference type="Proteomes" id="UP000011115"/>
    </source>
</evidence>
<dbReference type="EnsemblPlants" id="PGSC0003DMT400040945">
    <property type="protein sequence ID" value="PGSC0003DMT400040945"/>
    <property type="gene ID" value="PGSC0003DMG400015840"/>
</dbReference>
<accession>M1BAN9</accession>
<dbReference type="Gene3D" id="1.25.40.10">
    <property type="entry name" value="Tetratricopeptide repeat domain"/>
    <property type="match status" value="1"/>
</dbReference>
<dbReference type="InParanoid" id="M1BAN9"/>
<dbReference type="Gramene" id="PGSC0003DMT400040945">
    <property type="protein sequence ID" value="PGSC0003DMT400040945"/>
    <property type="gene ID" value="PGSC0003DMG400015840"/>
</dbReference>
<dbReference type="eggNOG" id="KOG4197">
    <property type="taxonomic scope" value="Eukaryota"/>
</dbReference>
<dbReference type="HOGENOM" id="CLU_1411029_0_0_1"/>
<dbReference type="PANTHER" id="PTHR47933">
    <property type="entry name" value="PENTATRICOPEPTIDE REPEAT-CONTAINING PROTEIN 1, MITOCHONDRIAL"/>
    <property type="match status" value="1"/>
</dbReference>
<sequence>MNAVVIPKHVAVVLKCQNNPLRALEIFNSVEKKHGFSHNLFTYKCIVEKLSYYGEFKAMEGVIEEARKNIDNRLLEGMYITAIRGYGKKGKVQQAVDVFEKMDFLISDHSAQLVEIADQLGDPPFGMFHRRLALPFHIVVLWIIGRHSIASRNCSAIRRLLFFTTDLILSFRAQHTGTKCEAKTFWRLTEWVR</sequence>
<dbReference type="Pfam" id="PF01535">
    <property type="entry name" value="PPR"/>
    <property type="match status" value="1"/>
</dbReference>
<evidence type="ECO:0000256" key="1">
    <source>
        <dbReference type="ARBA" id="ARBA00007626"/>
    </source>
</evidence>
<evidence type="ECO:0000313" key="3">
    <source>
        <dbReference type="EnsemblPlants" id="PGSC0003DMT400040945"/>
    </source>
</evidence>
<keyword evidence="4" id="KW-1185">Reference proteome</keyword>
<dbReference type="Proteomes" id="UP000011115">
    <property type="component" value="Unassembled WGS sequence"/>
</dbReference>
<dbReference type="InterPro" id="IPR011990">
    <property type="entry name" value="TPR-like_helical_dom_sf"/>
</dbReference>
<dbReference type="InterPro" id="IPR002885">
    <property type="entry name" value="PPR_rpt"/>
</dbReference>
<keyword evidence="2" id="KW-0677">Repeat</keyword>
<dbReference type="PaxDb" id="4113-PGSC0003DMT400040945"/>
<proteinExistence type="inferred from homology"/>
<comment type="similarity">
    <text evidence="1">Belongs to the PPR family. P subfamily.</text>
</comment>
<organism evidence="3 4">
    <name type="scientific">Solanum tuberosum</name>
    <name type="common">Potato</name>
    <dbReference type="NCBI Taxonomy" id="4113"/>
    <lineage>
        <taxon>Eukaryota</taxon>
        <taxon>Viridiplantae</taxon>
        <taxon>Streptophyta</taxon>
        <taxon>Embryophyta</taxon>
        <taxon>Tracheophyta</taxon>
        <taxon>Spermatophyta</taxon>
        <taxon>Magnoliopsida</taxon>
        <taxon>eudicotyledons</taxon>
        <taxon>Gunneridae</taxon>
        <taxon>Pentapetalae</taxon>
        <taxon>asterids</taxon>
        <taxon>lamiids</taxon>
        <taxon>Solanales</taxon>
        <taxon>Solanaceae</taxon>
        <taxon>Solanoideae</taxon>
        <taxon>Solaneae</taxon>
        <taxon>Solanum</taxon>
    </lineage>
</organism>
<dbReference type="NCBIfam" id="TIGR00756">
    <property type="entry name" value="PPR"/>
    <property type="match status" value="1"/>
</dbReference>